<gene>
    <name evidence="2" type="ORF">UFOVP1081_13</name>
    <name evidence="3" type="ORF">UFOVP1433_13</name>
    <name evidence="1" type="ORF">UFOVP553_13</name>
</gene>
<sequence length="195" mass="20571">MADVKGGDRLNAALQKISDQLGASSTAPSVAVGFLEGGTYPNGTSIPMVAATHEFGGTINREASQQTVYRSVNAGGTAFLRGGRFVKRRSANFASTHAVGAYTITIPPRPYFRPMIAAKSKTWGPDLAKILKASSFDAQASLAKMGHLIKGQLQDSIKAVSSPPLAASTIRRKGFSKPLIDTGVMWNSIDFIVTA</sequence>
<protein>
    <submittedName>
        <fullName evidence="2">Uncharacterized protein</fullName>
    </submittedName>
</protein>
<proteinExistence type="predicted"/>
<evidence type="ECO:0000313" key="3">
    <source>
        <dbReference type="EMBL" id="CAB4212636.1"/>
    </source>
</evidence>
<evidence type="ECO:0000313" key="1">
    <source>
        <dbReference type="EMBL" id="CAB4149602.1"/>
    </source>
</evidence>
<evidence type="ECO:0000313" key="2">
    <source>
        <dbReference type="EMBL" id="CAB4182626.1"/>
    </source>
</evidence>
<dbReference type="EMBL" id="LR796529">
    <property type="protein sequence ID" value="CAB4149602.1"/>
    <property type="molecule type" value="Genomic_DNA"/>
</dbReference>
<accession>A0A6J5QJK4</accession>
<dbReference type="EMBL" id="LR797392">
    <property type="protein sequence ID" value="CAB4212636.1"/>
    <property type="molecule type" value="Genomic_DNA"/>
</dbReference>
<organism evidence="2">
    <name type="scientific">uncultured Caudovirales phage</name>
    <dbReference type="NCBI Taxonomy" id="2100421"/>
    <lineage>
        <taxon>Viruses</taxon>
        <taxon>Duplodnaviria</taxon>
        <taxon>Heunggongvirae</taxon>
        <taxon>Uroviricota</taxon>
        <taxon>Caudoviricetes</taxon>
        <taxon>Peduoviridae</taxon>
        <taxon>Maltschvirus</taxon>
        <taxon>Maltschvirus maltsch</taxon>
    </lineage>
</organism>
<reference evidence="2" key="1">
    <citation type="submission" date="2020-05" db="EMBL/GenBank/DDBJ databases">
        <authorList>
            <person name="Chiriac C."/>
            <person name="Salcher M."/>
            <person name="Ghai R."/>
            <person name="Kavagutti S V."/>
        </authorList>
    </citation>
    <scope>NUCLEOTIDE SEQUENCE</scope>
</reference>
<dbReference type="EMBL" id="LR797038">
    <property type="protein sequence ID" value="CAB4182626.1"/>
    <property type="molecule type" value="Genomic_DNA"/>
</dbReference>
<name>A0A6J5QJK4_9CAUD</name>